<dbReference type="Gramene" id="Al_scaffold_0004_996">
    <property type="protein sequence ID" value="Al_scaffold_0004_996"/>
    <property type="gene ID" value="Al_scaffold_0004_996"/>
</dbReference>
<dbReference type="HOGENOM" id="CLU_2674453_0_0_1"/>
<dbReference type="PANTHER" id="PTHR37725">
    <property type="match status" value="1"/>
</dbReference>
<dbReference type="Proteomes" id="UP000008694">
    <property type="component" value="Unassembled WGS sequence"/>
</dbReference>
<dbReference type="STRING" id="81972.D7LFH0"/>
<organism evidence="3">
    <name type="scientific">Arabidopsis lyrata subsp. lyrata</name>
    <name type="common">Lyre-leaved rock-cress</name>
    <dbReference type="NCBI Taxonomy" id="81972"/>
    <lineage>
        <taxon>Eukaryota</taxon>
        <taxon>Viridiplantae</taxon>
        <taxon>Streptophyta</taxon>
        <taxon>Embryophyta</taxon>
        <taxon>Tracheophyta</taxon>
        <taxon>Spermatophyta</taxon>
        <taxon>Magnoliopsida</taxon>
        <taxon>eudicotyledons</taxon>
        <taxon>Gunneridae</taxon>
        <taxon>Pentapetalae</taxon>
        <taxon>rosids</taxon>
        <taxon>malvids</taxon>
        <taxon>Brassicales</taxon>
        <taxon>Brassicaceae</taxon>
        <taxon>Camelineae</taxon>
        <taxon>Arabidopsis</taxon>
    </lineage>
</organism>
<gene>
    <name evidence="2" type="ORF">ARALYDRAFT_668277</name>
</gene>
<evidence type="ECO:0000313" key="3">
    <source>
        <dbReference type="Proteomes" id="UP000008694"/>
    </source>
</evidence>
<dbReference type="AlphaFoldDB" id="D7LFH0"/>
<protein>
    <submittedName>
        <fullName evidence="2">Predicted protein</fullName>
    </submittedName>
</protein>
<proteinExistence type="predicted"/>
<evidence type="ECO:0000256" key="1">
    <source>
        <dbReference type="SAM" id="MobiDB-lite"/>
    </source>
</evidence>
<dbReference type="EMBL" id="GL348716">
    <property type="protein sequence ID" value="EFH55288.1"/>
    <property type="molecule type" value="Genomic_DNA"/>
</dbReference>
<evidence type="ECO:0000313" key="2">
    <source>
        <dbReference type="EMBL" id="EFH55288.1"/>
    </source>
</evidence>
<name>D7LFH0_ARALL</name>
<keyword evidence="3" id="KW-1185">Reference proteome</keyword>
<feature type="region of interest" description="Disordered" evidence="1">
    <location>
        <begin position="37"/>
        <end position="60"/>
    </location>
</feature>
<feature type="compositionally biased region" description="Gly residues" evidence="1">
    <location>
        <begin position="40"/>
        <end position="51"/>
    </location>
</feature>
<accession>D7LFH0</accession>
<reference evidence="3" key="1">
    <citation type="journal article" date="2011" name="Nat. Genet.">
        <title>The Arabidopsis lyrata genome sequence and the basis of rapid genome size change.</title>
        <authorList>
            <person name="Hu T.T."/>
            <person name="Pattyn P."/>
            <person name="Bakker E.G."/>
            <person name="Cao J."/>
            <person name="Cheng J.-F."/>
            <person name="Clark R.M."/>
            <person name="Fahlgren N."/>
            <person name="Fawcett J.A."/>
            <person name="Grimwood J."/>
            <person name="Gundlach H."/>
            <person name="Haberer G."/>
            <person name="Hollister J.D."/>
            <person name="Ossowski S."/>
            <person name="Ottilar R.P."/>
            <person name="Salamov A.A."/>
            <person name="Schneeberger K."/>
            <person name="Spannagl M."/>
            <person name="Wang X."/>
            <person name="Yang L."/>
            <person name="Nasrallah M.E."/>
            <person name="Bergelson J."/>
            <person name="Carrington J.C."/>
            <person name="Gaut B.S."/>
            <person name="Schmutz J."/>
            <person name="Mayer K.F.X."/>
            <person name="Van de Peer Y."/>
            <person name="Grigoriev I.V."/>
            <person name="Nordborg M."/>
            <person name="Weigel D."/>
            <person name="Guo Y.-L."/>
        </authorList>
    </citation>
    <scope>NUCLEOTIDE SEQUENCE [LARGE SCALE GENOMIC DNA]</scope>
    <source>
        <strain evidence="3">cv. MN47</strain>
    </source>
</reference>
<dbReference type="PANTHER" id="PTHR37725:SF1">
    <property type="match status" value="1"/>
</dbReference>
<sequence length="75" mass="7605">MTMQRSLSAASSRVTSKWVKLGPSDLRDERFKVTTVNAGGAAGGGKGGSAAGQGQTKKQSGFVTCGGVAMDDQIL</sequence>